<organism evidence="3 4">
    <name type="scientific">Armillaria novae-zelandiae</name>
    <dbReference type="NCBI Taxonomy" id="153914"/>
    <lineage>
        <taxon>Eukaryota</taxon>
        <taxon>Fungi</taxon>
        <taxon>Dikarya</taxon>
        <taxon>Basidiomycota</taxon>
        <taxon>Agaricomycotina</taxon>
        <taxon>Agaricomycetes</taxon>
        <taxon>Agaricomycetidae</taxon>
        <taxon>Agaricales</taxon>
        <taxon>Marasmiineae</taxon>
        <taxon>Physalacriaceae</taxon>
        <taxon>Armillaria</taxon>
    </lineage>
</organism>
<sequence>MQRTTDSLSKENERLSKIISELKEERDKFRQQAGKTRQELSRLLCEKERVDCENADLKRTVLGLEECLKDSLVAHSAVAKAPTPPETPTEAQSQNLSSPGQGPSTDTLPSKQEELSIVPSSNSQAQGTIKEAPTLPNTSPTETTTVSTTVTHPTVSDTTASSKLVLPSPSIPVEQSAQISSTMNVSTPVKRTSTSGCCGGQSSSCSPLAHAPPLRSAVTMSARGRGVRTKFLSLASISLFIRVDTNSVFTQKRLRVSSPFKTRLSGTSHYQSPKET</sequence>
<protein>
    <submittedName>
        <fullName evidence="3">Uncharacterized protein</fullName>
    </submittedName>
</protein>
<keyword evidence="1" id="KW-0175">Coiled coil</keyword>
<evidence type="ECO:0000256" key="2">
    <source>
        <dbReference type="SAM" id="MobiDB-lite"/>
    </source>
</evidence>
<evidence type="ECO:0000313" key="4">
    <source>
        <dbReference type="Proteomes" id="UP001175227"/>
    </source>
</evidence>
<feature type="compositionally biased region" description="Low complexity" evidence="2">
    <location>
        <begin position="134"/>
        <end position="159"/>
    </location>
</feature>
<evidence type="ECO:0000256" key="1">
    <source>
        <dbReference type="SAM" id="Coils"/>
    </source>
</evidence>
<feature type="compositionally biased region" description="Polar residues" evidence="2">
    <location>
        <begin position="91"/>
        <end position="110"/>
    </location>
</feature>
<comment type="caution">
    <text evidence="3">The sequence shown here is derived from an EMBL/GenBank/DDBJ whole genome shotgun (WGS) entry which is preliminary data.</text>
</comment>
<keyword evidence="4" id="KW-1185">Reference proteome</keyword>
<evidence type="ECO:0000313" key="3">
    <source>
        <dbReference type="EMBL" id="KAK0487926.1"/>
    </source>
</evidence>
<name>A0AA39PQG8_9AGAR</name>
<gene>
    <name evidence="3" type="ORF">IW261DRAFT_1451027</name>
</gene>
<dbReference type="EMBL" id="JAUEPR010000003">
    <property type="protein sequence ID" value="KAK0487926.1"/>
    <property type="molecule type" value="Genomic_DNA"/>
</dbReference>
<accession>A0AA39PQG8</accession>
<proteinExistence type="predicted"/>
<feature type="region of interest" description="Disordered" evidence="2">
    <location>
        <begin position="78"/>
        <end position="163"/>
    </location>
</feature>
<feature type="compositionally biased region" description="Polar residues" evidence="2">
    <location>
        <begin position="118"/>
        <end position="127"/>
    </location>
</feature>
<dbReference type="Proteomes" id="UP001175227">
    <property type="component" value="Unassembled WGS sequence"/>
</dbReference>
<dbReference type="AlphaFoldDB" id="A0AA39PQG8"/>
<feature type="coiled-coil region" evidence="1">
    <location>
        <begin position="5"/>
        <end position="60"/>
    </location>
</feature>
<reference evidence="3" key="1">
    <citation type="submission" date="2023-06" db="EMBL/GenBank/DDBJ databases">
        <authorList>
            <consortium name="Lawrence Berkeley National Laboratory"/>
            <person name="Ahrendt S."/>
            <person name="Sahu N."/>
            <person name="Indic B."/>
            <person name="Wong-Bajracharya J."/>
            <person name="Merenyi Z."/>
            <person name="Ke H.-M."/>
            <person name="Monk M."/>
            <person name="Kocsube S."/>
            <person name="Drula E."/>
            <person name="Lipzen A."/>
            <person name="Balint B."/>
            <person name="Henrissat B."/>
            <person name="Andreopoulos B."/>
            <person name="Martin F.M."/>
            <person name="Harder C.B."/>
            <person name="Rigling D."/>
            <person name="Ford K.L."/>
            <person name="Foster G.D."/>
            <person name="Pangilinan J."/>
            <person name="Papanicolaou A."/>
            <person name="Barry K."/>
            <person name="LaButti K."/>
            <person name="Viragh M."/>
            <person name="Koriabine M."/>
            <person name="Yan M."/>
            <person name="Riley R."/>
            <person name="Champramary S."/>
            <person name="Plett K.L."/>
            <person name="Tsai I.J."/>
            <person name="Slot J."/>
            <person name="Sipos G."/>
            <person name="Plett J."/>
            <person name="Nagy L.G."/>
            <person name="Grigoriev I.V."/>
        </authorList>
    </citation>
    <scope>NUCLEOTIDE SEQUENCE</scope>
    <source>
        <strain evidence="3">ICMP 16352</strain>
    </source>
</reference>
<dbReference type="Gene3D" id="6.10.250.3110">
    <property type="match status" value="1"/>
</dbReference>